<proteinExistence type="predicted"/>
<evidence type="ECO:0000313" key="1">
    <source>
        <dbReference type="EMBL" id="KAJ2812798.1"/>
    </source>
</evidence>
<sequence>MSAPGLLTDEDEPDVNGDGPSSDDNGLEVESEAAAEPEWLEYSSDDKSGTESPDMGSDDEMHDTEPKHSGKLEAAPALVPTLEPEPMPISEHEGMSKPDSSSNFDMASMGSQDLHDANMSDVDRLVEMDNVNGQIEMESKAEESDLLEDDTDRSISDKSADNANTSLALLQPLPILPLAALPQPDLPNAAECPPSPIIELPPLPLLLDMSPGEFKLYDPNQLTIEELDDTEGQCHALIT</sequence>
<evidence type="ECO:0000313" key="2">
    <source>
        <dbReference type="Proteomes" id="UP001140096"/>
    </source>
</evidence>
<accession>A0ACC1LNA6</accession>
<organism evidence="1 2">
    <name type="scientific">Coemansia furcata</name>
    <dbReference type="NCBI Taxonomy" id="417177"/>
    <lineage>
        <taxon>Eukaryota</taxon>
        <taxon>Fungi</taxon>
        <taxon>Fungi incertae sedis</taxon>
        <taxon>Zoopagomycota</taxon>
        <taxon>Kickxellomycotina</taxon>
        <taxon>Kickxellomycetes</taxon>
        <taxon>Kickxellales</taxon>
        <taxon>Kickxellaceae</taxon>
        <taxon>Coemansia</taxon>
    </lineage>
</organism>
<dbReference type="EMBL" id="JANBUP010000155">
    <property type="protein sequence ID" value="KAJ2812798.1"/>
    <property type="molecule type" value="Genomic_DNA"/>
</dbReference>
<protein>
    <submittedName>
        <fullName evidence="1">Uncharacterized protein</fullName>
    </submittedName>
</protein>
<name>A0ACC1LNA6_9FUNG</name>
<comment type="caution">
    <text evidence="1">The sequence shown here is derived from an EMBL/GenBank/DDBJ whole genome shotgun (WGS) entry which is preliminary data.</text>
</comment>
<keyword evidence="2" id="KW-1185">Reference proteome</keyword>
<gene>
    <name evidence="1" type="ORF">H4S07_001143</name>
</gene>
<reference evidence="1" key="1">
    <citation type="submission" date="2022-07" db="EMBL/GenBank/DDBJ databases">
        <title>Phylogenomic reconstructions and comparative analyses of Kickxellomycotina fungi.</title>
        <authorList>
            <person name="Reynolds N.K."/>
            <person name="Stajich J.E."/>
            <person name="Barry K."/>
            <person name="Grigoriev I.V."/>
            <person name="Crous P."/>
            <person name="Smith M.E."/>
        </authorList>
    </citation>
    <scope>NUCLEOTIDE SEQUENCE</scope>
    <source>
        <strain evidence="1">CBS 102833</strain>
    </source>
</reference>
<dbReference type="Proteomes" id="UP001140096">
    <property type="component" value="Unassembled WGS sequence"/>
</dbReference>